<dbReference type="Gene3D" id="3.40.50.450">
    <property type="match status" value="1"/>
</dbReference>
<dbReference type="InterPro" id="IPR019627">
    <property type="entry name" value="YAcAr"/>
</dbReference>
<evidence type="ECO:0000313" key="2">
    <source>
        <dbReference type="EMBL" id="WAT23522.1"/>
    </source>
</evidence>
<reference evidence="2" key="1">
    <citation type="submission" date="2022-12" db="EMBL/GenBank/DDBJ databases">
        <title>Genomic of Bacillus halotolerans.</title>
        <authorList>
            <person name="Xu G."/>
            <person name="Ding Y."/>
        </authorList>
    </citation>
    <scope>NUCLEOTIDE SEQUENCE</scope>
    <source>
        <strain evidence="2">B13</strain>
        <plasmid evidence="2">unnamed</plasmid>
    </source>
</reference>
<dbReference type="Proteomes" id="UP001164713">
    <property type="component" value="Plasmid unnamed"/>
</dbReference>
<dbReference type="Pfam" id="PF10686">
    <property type="entry name" value="YAcAr"/>
    <property type="match status" value="1"/>
</dbReference>
<evidence type="ECO:0000313" key="3">
    <source>
        <dbReference type="Proteomes" id="UP001164713"/>
    </source>
</evidence>
<dbReference type="EMBL" id="CP114067">
    <property type="protein sequence ID" value="WAT23522.1"/>
    <property type="molecule type" value="Genomic_DNA"/>
</dbReference>
<dbReference type="SUPFAM" id="SSF102405">
    <property type="entry name" value="MCP/YpsA-like"/>
    <property type="match status" value="1"/>
</dbReference>
<evidence type="ECO:0000259" key="1">
    <source>
        <dbReference type="Pfam" id="PF10686"/>
    </source>
</evidence>
<feature type="domain" description="YspA cpYpsA-related SLOG" evidence="1">
    <location>
        <begin position="11"/>
        <end position="77"/>
    </location>
</feature>
<geneLocation type="plasmid" evidence="2 3">
    <name>unnamed</name>
</geneLocation>
<proteinExistence type="predicted"/>
<gene>
    <name evidence="2" type="ORF">O0R52_22330</name>
</gene>
<organism evidence="2 3">
    <name type="scientific">Bacillus halotolerans</name>
    <dbReference type="NCBI Taxonomy" id="260554"/>
    <lineage>
        <taxon>Bacteria</taxon>
        <taxon>Bacillati</taxon>
        <taxon>Bacillota</taxon>
        <taxon>Bacilli</taxon>
        <taxon>Bacillales</taxon>
        <taxon>Bacillaceae</taxon>
        <taxon>Bacillus</taxon>
    </lineage>
</organism>
<keyword evidence="2" id="KW-0614">Plasmid</keyword>
<accession>A0ABY7I6C9</accession>
<protein>
    <submittedName>
        <fullName evidence="2">DUF2493 domain-containing protein</fullName>
    </submittedName>
</protein>
<name>A0ABY7I6C9_9BACI</name>
<keyword evidence="3" id="KW-1185">Reference proteome</keyword>
<dbReference type="RefSeq" id="WP_269108249.1">
    <property type="nucleotide sequence ID" value="NZ_CP114067.1"/>
</dbReference>
<sequence length="129" mass="14537">MMSHITSKPFHVVIAGSRNFNNYNFLCQWCDYMLQNYDASQVVIISGGARGADSLGEKYARERGMGLIIKPADWKRYGKSAGYIRNEQMAKIGDALILFWNGQSPGSKLMLDLAKKHNIKNIQVVKYSS</sequence>